<dbReference type="CDD" id="cd00190">
    <property type="entry name" value="Tryp_SPc"/>
    <property type="match status" value="1"/>
</dbReference>
<dbReference type="Proteomes" id="UP000016033">
    <property type="component" value="Unassembled WGS sequence"/>
</dbReference>
<keyword evidence="3" id="KW-0720">Serine protease</keyword>
<dbReference type="AlphaFoldDB" id="T5KDQ2"/>
<dbReference type="Gene3D" id="2.40.10.10">
    <property type="entry name" value="Trypsin-like serine proteases"/>
    <property type="match status" value="1"/>
</dbReference>
<dbReference type="GO" id="GO:0006508">
    <property type="term" value="P:proteolysis"/>
    <property type="evidence" value="ECO:0007669"/>
    <property type="project" value="UniProtKB-KW"/>
</dbReference>
<dbReference type="InterPro" id="IPR033116">
    <property type="entry name" value="TRYPSIN_SER"/>
</dbReference>
<dbReference type="PANTHER" id="PTHR24276:SF98">
    <property type="entry name" value="FI18310P1-RELATED"/>
    <property type="match status" value="1"/>
</dbReference>
<comment type="similarity">
    <text evidence="1">Belongs to the peptidase S1 family.</text>
</comment>
<evidence type="ECO:0000256" key="3">
    <source>
        <dbReference type="RuleBase" id="RU363034"/>
    </source>
</evidence>
<dbReference type="InterPro" id="IPR018114">
    <property type="entry name" value="TRYPSIN_HIS"/>
</dbReference>
<protein>
    <recommendedName>
        <fullName evidence="5">Peptidase S1 domain-containing protein</fullName>
    </recommendedName>
</protein>
<sequence length="308" mass="31378">MTTVRSRTKKILGAGITGAAVICASLLIGPAAGATTNDGTTPPDQDERALSRIIGGQAVPNDAYPFMASLQAGGESFCGGSLLGPTLVMTAAHCVTGTDSLTGLPTIDVDGVSVVVGRTVLSDGTQGQERGLSESPGAEPIVHPRYLAGDGAYDVAFLVLDAPVQGIVPVKLPTKGTDALLRPGQSATVIGWGNTDTALANFPDRLRQVQVPMLATAECELSYGAFRPDVNLCAGVIGKDSCQGDSGGPLFRQPPARETAYQIGVVSYGDGCGGQGAPGVYVSLSSADLWDTMAESSEGKALKEALGR</sequence>
<feature type="signal peptide" evidence="4">
    <location>
        <begin position="1"/>
        <end position="34"/>
    </location>
</feature>
<organism evidence="6 7">
    <name type="scientific">Microbacterium maritypicum MF109</name>
    <dbReference type="NCBI Taxonomy" id="1333857"/>
    <lineage>
        <taxon>Bacteria</taxon>
        <taxon>Bacillati</taxon>
        <taxon>Actinomycetota</taxon>
        <taxon>Actinomycetes</taxon>
        <taxon>Micrococcales</taxon>
        <taxon>Microbacteriaceae</taxon>
        <taxon>Microbacterium</taxon>
    </lineage>
</organism>
<dbReference type="PROSITE" id="PS50240">
    <property type="entry name" value="TRYPSIN_DOM"/>
    <property type="match status" value="1"/>
</dbReference>
<accession>T5KDQ2</accession>
<feature type="domain" description="Peptidase S1" evidence="5">
    <location>
        <begin position="53"/>
        <end position="290"/>
    </location>
</feature>
<evidence type="ECO:0000256" key="2">
    <source>
        <dbReference type="ARBA" id="ARBA00023157"/>
    </source>
</evidence>
<name>T5KDQ2_MICMQ</name>
<dbReference type="PRINTS" id="PR00722">
    <property type="entry name" value="CHYMOTRYPSIN"/>
</dbReference>
<dbReference type="PANTHER" id="PTHR24276">
    <property type="entry name" value="POLYSERASE-RELATED"/>
    <property type="match status" value="1"/>
</dbReference>
<dbReference type="GO" id="GO:0004252">
    <property type="term" value="F:serine-type endopeptidase activity"/>
    <property type="evidence" value="ECO:0007669"/>
    <property type="project" value="InterPro"/>
</dbReference>
<dbReference type="Pfam" id="PF00089">
    <property type="entry name" value="Trypsin"/>
    <property type="match status" value="1"/>
</dbReference>
<dbReference type="EMBL" id="ATAO01000206">
    <property type="protein sequence ID" value="EQM74315.1"/>
    <property type="molecule type" value="Genomic_DNA"/>
</dbReference>
<keyword evidence="3" id="KW-0378">Hydrolase</keyword>
<comment type="caution">
    <text evidence="6">The sequence shown here is derived from an EMBL/GenBank/DDBJ whole genome shotgun (WGS) entry which is preliminary data.</text>
</comment>
<dbReference type="PATRIC" id="fig|1333857.3.peg.2460"/>
<dbReference type="SMART" id="SM00020">
    <property type="entry name" value="Tryp_SPc"/>
    <property type="match status" value="1"/>
</dbReference>
<evidence type="ECO:0000313" key="7">
    <source>
        <dbReference type="Proteomes" id="UP000016033"/>
    </source>
</evidence>
<dbReference type="InterPro" id="IPR043504">
    <property type="entry name" value="Peptidase_S1_PA_chymotrypsin"/>
</dbReference>
<evidence type="ECO:0000313" key="6">
    <source>
        <dbReference type="EMBL" id="EQM74315.1"/>
    </source>
</evidence>
<feature type="chain" id="PRO_5038410452" description="Peptidase S1 domain-containing protein" evidence="4">
    <location>
        <begin position="35"/>
        <end position="308"/>
    </location>
</feature>
<dbReference type="SUPFAM" id="SSF50494">
    <property type="entry name" value="Trypsin-like serine proteases"/>
    <property type="match status" value="1"/>
</dbReference>
<dbReference type="PROSITE" id="PS00135">
    <property type="entry name" value="TRYPSIN_SER"/>
    <property type="match status" value="1"/>
</dbReference>
<reference evidence="6 7" key="1">
    <citation type="journal article" date="2013" name="Genome Announc.">
        <title>Whole-genome sequences of five oyster-associated bacteria show potential for crude oil hydrocarbon degradation.</title>
        <authorList>
            <person name="Chauhan A."/>
            <person name="Green S."/>
            <person name="Pathak A."/>
            <person name="Thomas J."/>
            <person name="Venkatramanan R."/>
        </authorList>
    </citation>
    <scope>NUCLEOTIDE SEQUENCE [LARGE SCALE GENOMIC DNA]</scope>
    <source>
        <strain evidence="6 7">MF109</strain>
    </source>
</reference>
<dbReference type="PROSITE" id="PS00134">
    <property type="entry name" value="TRYPSIN_HIS"/>
    <property type="match status" value="1"/>
</dbReference>
<dbReference type="InterPro" id="IPR009003">
    <property type="entry name" value="Peptidase_S1_PA"/>
</dbReference>
<keyword evidence="2" id="KW-1015">Disulfide bond</keyword>
<dbReference type="InterPro" id="IPR050430">
    <property type="entry name" value="Peptidase_S1"/>
</dbReference>
<dbReference type="RefSeq" id="WP_021200414.1">
    <property type="nucleotide sequence ID" value="NZ_ATAO01000206.1"/>
</dbReference>
<keyword evidence="4" id="KW-0732">Signal</keyword>
<dbReference type="InterPro" id="IPR001254">
    <property type="entry name" value="Trypsin_dom"/>
</dbReference>
<proteinExistence type="inferred from homology"/>
<evidence type="ECO:0000256" key="4">
    <source>
        <dbReference type="SAM" id="SignalP"/>
    </source>
</evidence>
<gene>
    <name evidence="6" type="ORF">L687_02355</name>
</gene>
<evidence type="ECO:0000259" key="5">
    <source>
        <dbReference type="PROSITE" id="PS50240"/>
    </source>
</evidence>
<keyword evidence="3" id="KW-0645">Protease</keyword>
<dbReference type="InterPro" id="IPR001314">
    <property type="entry name" value="Peptidase_S1A"/>
</dbReference>
<evidence type="ECO:0000256" key="1">
    <source>
        <dbReference type="ARBA" id="ARBA00007664"/>
    </source>
</evidence>